<accession>A0ABW0MW20</accession>
<dbReference type="PANTHER" id="PTHR10134">
    <property type="entry name" value="CYTOCHROME B-C1 COMPLEX SUBUNIT RIESKE, MITOCHONDRIAL"/>
    <property type="match status" value="1"/>
</dbReference>
<keyword evidence="5" id="KW-0408">Iron</keyword>
<evidence type="ECO:0000256" key="9">
    <source>
        <dbReference type="ARBA" id="ARBA00034078"/>
    </source>
</evidence>
<dbReference type="PROSITE" id="PS51296">
    <property type="entry name" value="RIESKE"/>
    <property type="match status" value="1"/>
</dbReference>
<dbReference type="Proteomes" id="UP001595956">
    <property type="component" value="Unassembled WGS sequence"/>
</dbReference>
<keyword evidence="13" id="KW-1185">Reference proteome</keyword>
<sequence length="161" mass="15942">MTTRASRRATLAGAAGVPLLAACGGESDPPASTPTASSSPEPTAPTSPTSSAPEPTKSQRPVESLVAVSEVPVGGGRVLPDEELVVTQPSEGVFRAFSAICTHRGCVVSQVSGGAIGCPCHGSRFSIEDGAVLAGPASQALRSVAVEATGGQVIRAAGRHS</sequence>
<feature type="region of interest" description="Disordered" evidence="10">
    <location>
        <begin position="20"/>
        <end position="63"/>
    </location>
</feature>
<feature type="compositionally biased region" description="Low complexity" evidence="10">
    <location>
        <begin position="20"/>
        <end position="56"/>
    </location>
</feature>
<name>A0ABW0MW20_9ACTN</name>
<comment type="cofactor">
    <cofactor evidence="9">
        <name>[2Fe-2S] cluster</name>
        <dbReference type="ChEBI" id="CHEBI:190135"/>
    </cofactor>
</comment>
<evidence type="ECO:0000256" key="2">
    <source>
        <dbReference type="ARBA" id="ARBA00015816"/>
    </source>
</evidence>
<evidence type="ECO:0000256" key="5">
    <source>
        <dbReference type="ARBA" id="ARBA00023004"/>
    </source>
</evidence>
<dbReference type="SUPFAM" id="SSF50022">
    <property type="entry name" value="ISP domain"/>
    <property type="match status" value="1"/>
</dbReference>
<keyword evidence="6" id="KW-0411">Iron-sulfur</keyword>
<dbReference type="InterPro" id="IPR014349">
    <property type="entry name" value="Rieske_Fe-S_prot"/>
</dbReference>
<evidence type="ECO:0000313" key="12">
    <source>
        <dbReference type="EMBL" id="MFC5492481.1"/>
    </source>
</evidence>
<keyword evidence="3" id="KW-0001">2Fe-2S</keyword>
<keyword evidence="7" id="KW-1015">Disulfide bond</keyword>
<reference evidence="13" key="1">
    <citation type="journal article" date="2019" name="Int. J. Syst. Evol. Microbiol.">
        <title>The Global Catalogue of Microorganisms (GCM) 10K type strain sequencing project: providing services to taxonomists for standard genome sequencing and annotation.</title>
        <authorList>
            <consortium name="The Broad Institute Genomics Platform"/>
            <consortium name="The Broad Institute Genome Sequencing Center for Infectious Disease"/>
            <person name="Wu L."/>
            <person name="Ma J."/>
        </authorList>
    </citation>
    <scope>NUCLEOTIDE SEQUENCE [LARGE SCALE GENOMIC DNA]</scope>
    <source>
        <strain evidence="13">KACC 13778</strain>
    </source>
</reference>
<dbReference type="InterPro" id="IPR017941">
    <property type="entry name" value="Rieske_2Fe-2S"/>
</dbReference>
<evidence type="ECO:0000256" key="7">
    <source>
        <dbReference type="ARBA" id="ARBA00023157"/>
    </source>
</evidence>
<evidence type="ECO:0000313" key="13">
    <source>
        <dbReference type="Proteomes" id="UP001595956"/>
    </source>
</evidence>
<evidence type="ECO:0000256" key="6">
    <source>
        <dbReference type="ARBA" id="ARBA00023014"/>
    </source>
</evidence>
<comment type="function">
    <text evidence="1">Iron-sulfur subunit of the cytochrome bc1 complex, an essential component of the respiratory electron transport chain required for ATP synthesis. The bc1 complex catalyzes the oxidation of menaquinol and the reduction of cytochrome c in the respiratory chain. The bc1 complex operates through a Q-cycle mechanism that couples electron transfer to generation of the proton gradient that drives ATP synthesis.</text>
</comment>
<evidence type="ECO:0000256" key="10">
    <source>
        <dbReference type="SAM" id="MobiDB-lite"/>
    </source>
</evidence>
<keyword evidence="4" id="KW-0479">Metal-binding</keyword>
<organism evidence="12 13">
    <name type="scientific">Nocardioides caricicola</name>
    <dbReference type="NCBI Taxonomy" id="634770"/>
    <lineage>
        <taxon>Bacteria</taxon>
        <taxon>Bacillati</taxon>
        <taxon>Actinomycetota</taxon>
        <taxon>Actinomycetes</taxon>
        <taxon>Propionibacteriales</taxon>
        <taxon>Nocardioidaceae</taxon>
        <taxon>Nocardioides</taxon>
    </lineage>
</organism>
<dbReference type="EMBL" id="JBHSMD010000002">
    <property type="protein sequence ID" value="MFC5492481.1"/>
    <property type="molecule type" value="Genomic_DNA"/>
</dbReference>
<evidence type="ECO:0000256" key="4">
    <source>
        <dbReference type="ARBA" id="ARBA00022723"/>
    </source>
</evidence>
<dbReference type="PROSITE" id="PS51257">
    <property type="entry name" value="PROKAR_LIPOPROTEIN"/>
    <property type="match status" value="1"/>
</dbReference>
<dbReference type="InterPro" id="IPR005805">
    <property type="entry name" value="Rieske_Fe-S_prot_C"/>
</dbReference>
<evidence type="ECO:0000256" key="8">
    <source>
        <dbReference type="ARBA" id="ARBA00029586"/>
    </source>
</evidence>
<comment type="caution">
    <text evidence="12">The sequence shown here is derived from an EMBL/GenBank/DDBJ whole genome shotgun (WGS) entry which is preliminary data.</text>
</comment>
<feature type="domain" description="Rieske" evidence="11">
    <location>
        <begin position="63"/>
        <end position="155"/>
    </location>
</feature>
<evidence type="ECO:0000256" key="1">
    <source>
        <dbReference type="ARBA" id="ARBA00002494"/>
    </source>
</evidence>
<dbReference type="RefSeq" id="WP_345170807.1">
    <property type="nucleotide sequence ID" value="NZ_BAABFQ010000003.1"/>
</dbReference>
<evidence type="ECO:0000259" key="11">
    <source>
        <dbReference type="PROSITE" id="PS51296"/>
    </source>
</evidence>
<dbReference type="PRINTS" id="PR00162">
    <property type="entry name" value="RIESKE"/>
</dbReference>
<dbReference type="Pfam" id="PF00355">
    <property type="entry name" value="Rieske"/>
    <property type="match status" value="1"/>
</dbReference>
<dbReference type="Gene3D" id="2.102.10.10">
    <property type="entry name" value="Rieske [2Fe-2S] iron-sulphur domain"/>
    <property type="match status" value="1"/>
</dbReference>
<dbReference type="CDD" id="cd03467">
    <property type="entry name" value="Rieske"/>
    <property type="match status" value="1"/>
</dbReference>
<dbReference type="InterPro" id="IPR036922">
    <property type="entry name" value="Rieske_2Fe-2S_sf"/>
</dbReference>
<protein>
    <recommendedName>
        <fullName evidence="2">Cytochrome bc1 complex Rieske iron-sulfur subunit</fullName>
    </recommendedName>
    <alternativeName>
        <fullName evidence="8">Cytochrome bc1 reductase complex subunit QcrA</fullName>
    </alternativeName>
</protein>
<gene>
    <name evidence="12" type="ORF">ACFPKY_05200</name>
</gene>
<evidence type="ECO:0000256" key="3">
    <source>
        <dbReference type="ARBA" id="ARBA00022714"/>
    </source>
</evidence>
<proteinExistence type="predicted"/>